<dbReference type="HOGENOM" id="CLU_2250914_0_0_1"/>
<accession>A0A0D0DDD1</accession>
<dbReference type="Proteomes" id="UP000054538">
    <property type="component" value="Unassembled WGS sequence"/>
</dbReference>
<keyword evidence="2" id="KW-1185">Reference proteome</keyword>
<protein>
    <submittedName>
        <fullName evidence="1">Unplaced genomic scaffold scaffold_1680, whole genome shotgun sequence</fullName>
    </submittedName>
</protein>
<proteinExistence type="predicted"/>
<reference evidence="1 2" key="1">
    <citation type="submission" date="2014-04" db="EMBL/GenBank/DDBJ databases">
        <authorList>
            <consortium name="DOE Joint Genome Institute"/>
            <person name="Kuo A."/>
            <person name="Kohler A."/>
            <person name="Jargeat P."/>
            <person name="Nagy L.G."/>
            <person name="Floudas D."/>
            <person name="Copeland A."/>
            <person name="Barry K.W."/>
            <person name="Cichocki N."/>
            <person name="Veneault-Fourrey C."/>
            <person name="LaButti K."/>
            <person name="Lindquist E.A."/>
            <person name="Lipzen A."/>
            <person name="Lundell T."/>
            <person name="Morin E."/>
            <person name="Murat C."/>
            <person name="Sun H."/>
            <person name="Tunlid A."/>
            <person name="Henrissat B."/>
            <person name="Grigoriev I.V."/>
            <person name="Hibbett D.S."/>
            <person name="Martin F."/>
            <person name="Nordberg H.P."/>
            <person name="Cantor M.N."/>
            <person name="Hua S.X."/>
        </authorList>
    </citation>
    <scope>NUCLEOTIDE SEQUENCE [LARGE SCALE GENOMIC DNA]</scope>
    <source>
        <strain evidence="1 2">Ve08.2h10</strain>
    </source>
</reference>
<name>A0A0D0DDD1_9AGAM</name>
<evidence type="ECO:0000313" key="1">
    <source>
        <dbReference type="EMBL" id="KIK78704.1"/>
    </source>
</evidence>
<dbReference type="InParanoid" id="A0A0D0DDD1"/>
<evidence type="ECO:0000313" key="2">
    <source>
        <dbReference type="Proteomes" id="UP000054538"/>
    </source>
</evidence>
<dbReference type="OrthoDB" id="10496832at2759"/>
<gene>
    <name evidence="1" type="ORF">PAXRUDRAFT_313616</name>
</gene>
<sequence>MSVHAFRRVCDALAYGLLLQGNARLAFYPIPCDTTTTTSRSSAENLQVFTIGLSSSSSEQSQPVQWVCVCQEFSFGKPHQVSTTMFYEHLEQADTEDEWQWMHA</sequence>
<reference evidence="2" key="2">
    <citation type="submission" date="2015-01" db="EMBL/GenBank/DDBJ databases">
        <title>Evolutionary Origins and Diversification of the Mycorrhizal Mutualists.</title>
        <authorList>
            <consortium name="DOE Joint Genome Institute"/>
            <consortium name="Mycorrhizal Genomics Consortium"/>
            <person name="Kohler A."/>
            <person name="Kuo A."/>
            <person name="Nagy L.G."/>
            <person name="Floudas D."/>
            <person name="Copeland A."/>
            <person name="Barry K.W."/>
            <person name="Cichocki N."/>
            <person name="Veneault-Fourrey C."/>
            <person name="LaButti K."/>
            <person name="Lindquist E.A."/>
            <person name="Lipzen A."/>
            <person name="Lundell T."/>
            <person name="Morin E."/>
            <person name="Murat C."/>
            <person name="Riley R."/>
            <person name="Ohm R."/>
            <person name="Sun H."/>
            <person name="Tunlid A."/>
            <person name="Henrissat B."/>
            <person name="Grigoriev I.V."/>
            <person name="Hibbett D.S."/>
            <person name="Martin F."/>
        </authorList>
    </citation>
    <scope>NUCLEOTIDE SEQUENCE [LARGE SCALE GENOMIC DNA]</scope>
    <source>
        <strain evidence="2">Ve08.2h10</strain>
    </source>
</reference>
<organism evidence="1 2">
    <name type="scientific">Paxillus rubicundulus Ve08.2h10</name>
    <dbReference type="NCBI Taxonomy" id="930991"/>
    <lineage>
        <taxon>Eukaryota</taxon>
        <taxon>Fungi</taxon>
        <taxon>Dikarya</taxon>
        <taxon>Basidiomycota</taxon>
        <taxon>Agaricomycotina</taxon>
        <taxon>Agaricomycetes</taxon>
        <taxon>Agaricomycetidae</taxon>
        <taxon>Boletales</taxon>
        <taxon>Paxilineae</taxon>
        <taxon>Paxillaceae</taxon>
        <taxon>Paxillus</taxon>
    </lineage>
</organism>
<dbReference type="EMBL" id="KN826502">
    <property type="protein sequence ID" value="KIK78704.1"/>
    <property type="molecule type" value="Genomic_DNA"/>
</dbReference>
<dbReference type="AlphaFoldDB" id="A0A0D0DDD1"/>